<protein>
    <submittedName>
        <fullName evidence="2">Uncharacterized protein</fullName>
    </submittedName>
</protein>
<dbReference type="EMBL" id="CAJNOC010009869">
    <property type="protein sequence ID" value="CAF1133844.1"/>
    <property type="molecule type" value="Genomic_DNA"/>
</dbReference>
<dbReference type="AlphaFoldDB" id="A0A814RH21"/>
<evidence type="ECO:0000313" key="3">
    <source>
        <dbReference type="Proteomes" id="UP000663879"/>
    </source>
</evidence>
<reference evidence="2" key="1">
    <citation type="submission" date="2021-02" db="EMBL/GenBank/DDBJ databases">
        <authorList>
            <person name="Nowell W R."/>
        </authorList>
    </citation>
    <scope>NUCLEOTIDE SEQUENCE</scope>
    <source>
        <strain evidence="2">Ploen Becks lab</strain>
    </source>
</reference>
<organism evidence="2 3">
    <name type="scientific">Brachionus calyciflorus</name>
    <dbReference type="NCBI Taxonomy" id="104777"/>
    <lineage>
        <taxon>Eukaryota</taxon>
        <taxon>Metazoa</taxon>
        <taxon>Spiralia</taxon>
        <taxon>Gnathifera</taxon>
        <taxon>Rotifera</taxon>
        <taxon>Eurotatoria</taxon>
        <taxon>Monogononta</taxon>
        <taxon>Pseudotrocha</taxon>
        <taxon>Ploima</taxon>
        <taxon>Brachionidae</taxon>
        <taxon>Brachionus</taxon>
    </lineage>
</organism>
<name>A0A814RH21_9BILA</name>
<feature type="region of interest" description="Disordered" evidence="1">
    <location>
        <begin position="75"/>
        <end position="95"/>
    </location>
</feature>
<gene>
    <name evidence="2" type="ORF">OXX778_LOCUS22595</name>
</gene>
<dbReference type="Proteomes" id="UP000663879">
    <property type="component" value="Unassembled WGS sequence"/>
</dbReference>
<evidence type="ECO:0000256" key="1">
    <source>
        <dbReference type="SAM" id="MobiDB-lite"/>
    </source>
</evidence>
<proteinExistence type="predicted"/>
<accession>A0A814RH21</accession>
<comment type="caution">
    <text evidence="2">The sequence shown here is derived from an EMBL/GenBank/DDBJ whole genome shotgun (WGS) entry which is preliminary data.</text>
</comment>
<sequence length="95" mass="11097">MSSTNNQGKRRCSETTDEVEPKTEMFKSLKARVFSLKQKDPLSMENQVISNKWKNFDEIPEEKKFVFFHSGQNEKLDSANSNFSFDNEERLDNLA</sequence>
<keyword evidence="3" id="KW-1185">Reference proteome</keyword>
<evidence type="ECO:0000313" key="2">
    <source>
        <dbReference type="EMBL" id="CAF1133844.1"/>
    </source>
</evidence>
<feature type="region of interest" description="Disordered" evidence="1">
    <location>
        <begin position="1"/>
        <end position="23"/>
    </location>
</feature>
<feature type="compositionally biased region" description="Basic and acidic residues" evidence="1">
    <location>
        <begin position="11"/>
        <end position="23"/>
    </location>
</feature>